<dbReference type="GO" id="GO:0008551">
    <property type="term" value="F:P-type cadmium transporter activity"/>
    <property type="evidence" value="ECO:0007669"/>
    <property type="project" value="UniProtKB-EC"/>
</dbReference>
<evidence type="ECO:0000256" key="12">
    <source>
        <dbReference type="ARBA" id="ARBA00039103"/>
    </source>
</evidence>
<keyword evidence="10" id="KW-0406">Ion transport</keyword>
<dbReference type="Gene3D" id="2.70.150.10">
    <property type="entry name" value="Calcium-transporting ATPase, cytoplasmic transduction domain A"/>
    <property type="match status" value="1"/>
</dbReference>
<dbReference type="InterPro" id="IPR036412">
    <property type="entry name" value="HAD-like_sf"/>
</dbReference>
<comment type="similarity">
    <text evidence="2 18">Belongs to the cation transport ATPase (P-type) (TC 3.A.3) family. Type IB subfamily.</text>
</comment>
<dbReference type="EC" id="7.2.2.21" evidence="12"/>
<keyword evidence="3" id="KW-0813">Transport</keyword>
<evidence type="ECO:0000256" key="11">
    <source>
        <dbReference type="ARBA" id="ARBA00023136"/>
    </source>
</evidence>
<dbReference type="EMBL" id="LARY01000003">
    <property type="protein sequence ID" value="RDW99514.1"/>
    <property type="molecule type" value="Genomic_DNA"/>
</dbReference>
<dbReference type="SFLD" id="SFLDF00027">
    <property type="entry name" value="p-type_atpase"/>
    <property type="match status" value="1"/>
</dbReference>
<accession>A0A3D8TL02</accession>
<dbReference type="NCBIfam" id="TIGR01511">
    <property type="entry name" value="ATPase-IB1_Cu"/>
    <property type="match status" value="1"/>
</dbReference>
<keyword evidence="18" id="KW-0547">Nucleotide-binding</keyword>
<evidence type="ECO:0000256" key="3">
    <source>
        <dbReference type="ARBA" id="ARBA00022448"/>
    </source>
</evidence>
<dbReference type="Pfam" id="PF00702">
    <property type="entry name" value="Hydrolase"/>
    <property type="match status" value="1"/>
</dbReference>
<dbReference type="InterPro" id="IPR023298">
    <property type="entry name" value="ATPase_P-typ_TM_dom_sf"/>
</dbReference>
<comment type="function">
    <text evidence="15">Couples the hydrolysis of ATP with the export of cadmium.</text>
</comment>
<feature type="transmembrane region" description="Helical" evidence="18">
    <location>
        <begin position="109"/>
        <end position="128"/>
    </location>
</feature>
<evidence type="ECO:0000256" key="14">
    <source>
        <dbReference type="ARBA" id="ARBA00049338"/>
    </source>
</evidence>
<evidence type="ECO:0000256" key="16">
    <source>
        <dbReference type="ARBA" id="ARBA00074282"/>
    </source>
</evidence>
<evidence type="ECO:0000256" key="18">
    <source>
        <dbReference type="RuleBase" id="RU362081"/>
    </source>
</evidence>
<dbReference type="Pfam" id="PF00122">
    <property type="entry name" value="E1-E2_ATPase"/>
    <property type="match status" value="1"/>
</dbReference>
<feature type="transmembrane region" description="Helical" evidence="18">
    <location>
        <begin position="312"/>
        <end position="332"/>
    </location>
</feature>
<evidence type="ECO:0000256" key="1">
    <source>
        <dbReference type="ARBA" id="ARBA00004651"/>
    </source>
</evidence>
<keyword evidence="8" id="KW-1278">Translocase</keyword>
<dbReference type="PANTHER" id="PTHR48085:SF5">
    <property type="entry name" value="CADMIUM_ZINC-TRANSPORTING ATPASE HMA4-RELATED"/>
    <property type="match status" value="1"/>
</dbReference>
<evidence type="ECO:0000256" key="7">
    <source>
        <dbReference type="ARBA" id="ARBA00022723"/>
    </source>
</evidence>
<dbReference type="PRINTS" id="PR00119">
    <property type="entry name" value="CATATPASE"/>
</dbReference>
<dbReference type="PRINTS" id="PR00941">
    <property type="entry name" value="CDATPASE"/>
</dbReference>
<evidence type="ECO:0000256" key="13">
    <source>
        <dbReference type="ARBA" id="ARBA00043263"/>
    </source>
</evidence>
<evidence type="ECO:0000256" key="6">
    <source>
        <dbReference type="ARBA" id="ARBA00022692"/>
    </source>
</evidence>
<dbReference type="InterPro" id="IPR044492">
    <property type="entry name" value="P_typ_ATPase_HD_dom"/>
</dbReference>
<evidence type="ECO:0000256" key="9">
    <source>
        <dbReference type="ARBA" id="ARBA00022989"/>
    </source>
</evidence>
<evidence type="ECO:0000313" key="21">
    <source>
        <dbReference type="Proteomes" id="UP000257055"/>
    </source>
</evidence>
<evidence type="ECO:0000256" key="17">
    <source>
        <dbReference type="ARBA" id="ARBA00078718"/>
    </source>
</evidence>
<comment type="catalytic activity">
    <reaction evidence="14">
        <text>Cd(2+)(in) + ATP + H2O = Cd(2+)(out) + ADP + phosphate + H(+)</text>
        <dbReference type="Rhea" id="RHEA:12132"/>
        <dbReference type="ChEBI" id="CHEBI:15377"/>
        <dbReference type="ChEBI" id="CHEBI:15378"/>
        <dbReference type="ChEBI" id="CHEBI:30616"/>
        <dbReference type="ChEBI" id="CHEBI:43474"/>
        <dbReference type="ChEBI" id="CHEBI:48775"/>
        <dbReference type="ChEBI" id="CHEBI:456216"/>
        <dbReference type="EC" id="7.2.2.21"/>
    </reaction>
</comment>
<dbReference type="SFLD" id="SFLDS00003">
    <property type="entry name" value="Haloacid_Dehalogenase"/>
    <property type="match status" value="1"/>
</dbReference>
<dbReference type="GO" id="GO:0046686">
    <property type="term" value="P:response to cadmium ion"/>
    <property type="evidence" value="ECO:0007669"/>
    <property type="project" value="UniProtKB-KW"/>
</dbReference>
<dbReference type="SUPFAM" id="SSF56784">
    <property type="entry name" value="HAD-like"/>
    <property type="match status" value="1"/>
</dbReference>
<dbReference type="GO" id="GO:0016887">
    <property type="term" value="F:ATP hydrolysis activity"/>
    <property type="evidence" value="ECO:0007669"/>
    <property type="project" value="InterPro"/>
</dbReference>
<dbReference type="InterPro" id="IPR051014">
    <property type="entry name" value="Cation_Transport_ATPase_IB"/>
</dbReference>
<reference evidence="21" key="1">
    <citation type="submission" date="2015-04" db="EMBL/GenBank/DDBJ databases">
        <authorList>
            <person name="Schardt J."/>
            <person name="Mueller-Herbst S."/>
            <person name="Scherer S."/>
            <person name="Huptas C."/>
        </authorList>
    </citation>
    <scope>NUCLEOTIDE SEQUENCE [LARGE SCALE GENOMIC DNA]</scope>
    <source>
        <strain evidence="21">Kiel-L1</strain>
    </source>
</reference>
<dbReference type="GO" id="GO:0046872">
    <property type="term" value="F:metal ion binding"/>
    <property type="evidence" value="ECO:0007669"/>
    <property type="project" value="UniProtKB-KW"/>
</dbReference>
<dbReference type="GO" id="GO:0005886">
    <property type="term" value="C:plasma membrane"/>
    <property type="evidence" value="ECO:0007669"/>
    <property type="project" value="UniProtKB-SubCell"/>
</dbReference>
<keyword evidence="4" id="KW-0104">Cadmium</keyword>
<dbReference type="AlphaFoldDB" id="A0A3D8TL02"/>
<keyword evidence="7 18" id="KW-0479">Metal-binding</keyword>
<dbReference type="RefSeq" id="WP_115753901.1">
    <property type="nucleotide sequence ID" value="NZ_LARY01000003.1"/>
</dbReference>
<evidence type="ECO:0000256" key="10">
    <source>
        <dbReference type="ARBA" id="ARBA00023065"/>
    </source>
</evidence>
<dbReference type="InterPro" id="IPR017969">
    <property type="entry name" value="Heavy-metal-associated_CS"/>
</dbReference>
<dbReference type="InterPro" id="IPR023214">
    <property type="entry name" value="HAD_sf"/>
</dbReference>
<feature type="transmembrane region" description="Helical" evidence="18">
    <location>
        <begin position="643"/>
        <end position="663"/>
    </location>
</feature>
<dbReference type="SFLD" id="SFLDG00002">
    <property type="entry name" value="C1.7:_P-type_atpase_like"/>
    <property type="match status" value="1"/>
</dbReference>
<feature type="transmembrane region" description="Helical" evidence="18">
    <location>
        <begin position="86"/>
        <end position="103"/>
    </location>
</feature>
<keyword evidence="21" id="KW-1185">Reference proteome</keyword>
<dbReference type="Gene3D" id="3.40.1110.10">
    <property type="entry name" value="Calcium-transporting ATPase, cytoplasmic domain N"/>
    <property type="match status" value="1"/>
</dbReference>
<gene>
    <name evidence="20" type="ORF">UR08_11850</name>
</gene>
<evidence type="ECO:0000259" key="19">
    <source>
        <dbReference type="Pfam" id="PF00122"/>
    </source>
</evidence>
<proteinExistence type="inferred from homology"/>
<dbReference type="SUPFAM" id="SSF81653">
    <property type="entry name" value="Calcium ATPase, transduction domain A"/>
    <property type="match status" value="1"/>
</dbReference>
<dbReference type="Gene3D" id="3.40.50.1000">
    <property type="entry name" value="HAD superfamily/HAD-like"/>
    <property type="match status" value="1"/>
</dbReference>
<dbReference type="PROSITE" id="PS00154">
    <property type="entry name" value="ATPASE_E1_E2"/>
    <property type="match status" value="1"/>
</dbReference>
<dbReference type="SUPFAM" id="SSF81665">
    <property type="entry name" value="Calcium ATPase, transmembrane domain M"/>
    <property type="match status" value="1"/>
</dbReference>
<keyword evidence="6 18" id="KW-0812">Transmembrane</keyword>
<dbReference type="InterPro" id="IPR001757">
    <property type="entry name" value="P_typ_ATPase"/>
</dbReference>
<organism evidence="20 21">
    <name type="scientific">Listeria kieliensis</name>
    <dbReference type="NCBI Taxonomy" id="1621700"/>
    <lineage>
        <taxon>Bacteria</taxon>
        <taxon>Bacillati</taxon>
        <taxon>Bacillota</taxon>
        <taxon>Bacilli</taxon>
        <taxon>Bacillales</taxon>
        <taxon>Listeriaceae</taxon>
        <taxon>Listeria</taxon>
    </lineage>
</organism>
<dbReference type="PROSITE" id="PS01047">
    <property type="entry name" value="HMA_1"/>
    <property type="match status" value="1"/>
</dbReference>
<dbReference type="GO" id="GO:0005524">
    <property type="term" value="F:ATP binding"/>
    <property type="evidence" value="ECO:0007669"/>
    <property type="project" value="UniProtKB-UniRule"/>
</dbReference>
<dbReference type="NCBIfam" id="TIGR01494">
    <property type="entry name" value="ATPase_P-type"/>
    <property type="match status" value="1"/>
</dbReference>
<dbReference type="InterPro" id="IPR008250">
    <property type="entry name" value="ATPase_P-typ_transduc_dom_A_sf"/>
</dbReference>
<keyword evidence="13" id="KW-0105">Cadmium resistance</keyword>
<evidence type="ECO:0000256" key="15">
    <source>
        <dbReference type="ARBA" id="ARBA00055196"/>
    </source>
</evidence>
<keyword evidence="11 18" id="KW-0472">Membrane</keyword>
<dbReference type="PANTHER" id="PTHR48085">
    <property type="entry name" value="CADMIUM/ZINC-TRANSPORTING ATPASE HMA2-RELATED"/>
    <property type="match status" value="1"/>
</dbReference>
<evidence type="ECO:0000256" key="4">
    <source>
        <dbReference type="ARBA" id="ARBA00022539"/>
    </source>
</evidence>
<dbReference type="InterPro" id="IPR027256">
    <property type="entry name" value="P-typ_ATPase_IB"/>
</dbReference>
<dbReference type="Gene3D" id="3.30.70.100">
    <property type="match status" value="1"/>
</dbReference>
<evidence type="ECO:0000256" key="2">
    <source>
        <dbReference type="ARBA" id="ARBA00006024"/>
    </source>
</evidence>
<keyword evidence="9 18" id="KW-1133">Transmembrane helix</keyword>
<feature type="transmembrane region" description="Helical" evidence="18">
    <location>
        <begin position="344"/>
        <end position="368"/>
    </location>
</feature>
<dbReference type="FunFam" id="2.70.150.10:FF:000002">
    <property type="entry name" value="Copper-transporting ATPase 1, putative"/>
    <property type="match status" value="1"/>
</dbReference>
<keyword evidence="18" id="KW-1003">Cell membrane</keyword>
<keyword evidence="18" id="KW-0067">ATP-binding</keyword>
<sequence length="700" mass="75928">MTEYRLTGLSCAHCSEKLEREIQNLNHGSEAKIFYNTSKLILPDGIPLATVEKILKTENVAIVKPNEEHSEDAHDHSHEHGNDKKLLIQLGISTVLFIVALVLGNKIPWIASFAIYLAAAGLSGYQTFFKGLKNLFRLKFTIDTLMTVALIGAFAIGDYKEGTVVAILFGLNEYLEGFGMRQARKSMSELLKVAPKTANVIVNGEVSQIPISKLQLRDVVLIRAGEKVPSDATIIEGASSFNEAAITGESMPVEKQIGDALFGGSINNEGTIKAEISALYEDSSLAKILHLVEEAQETKTPTELFIDKFARYYTPAIMLFAVLIAFVPPLLFGADFSKWLYEGLAVLIIGCPCALILSSPVAIVSGITRSAKNGVLIKGGVFLEQLGKIKQIAFDKTGTLTSGKPVVAELIAYDDRFMDIASRMESDSLHPIASAIIQKAENDGVKIGKMDSMETIAGKGLAGRLEGNAYFMGNESQIPDGAWSDKARSDVRTLKQAGYTVVVAASEWQILGMFGIRDALRPESRELISDLHQIGVTNTIMLTGDHAKTAEQVASEIGMDTYYADLLPEEKLDRIRKIQSETGKVMMVGDGINDSPALATADLGIAMGKGTDSAIEVADVVLMQDHLLKLPMTIRIAKKVRKIIGFNIAFALGLKILALLLTLPGLLTLWMAIMADMGATIIVTLLSLTILIRSKEEKIK</sequence>
<name>A0A3D8TL02_9LIST</name>
<dbReference type="InterPro" id="IPR018303">
    <property type="entry name" value="ATPase_P-typ_P_site"/>
</dbReference>
<evidence type="ECO:0000256" key="5">
    <source>
        <dbReference type="ARBA" id="ARBA00022553"/>
    </source>
</evidence>
<comment type="caution">
    <text evidence="20">The sequence shown here is derived from an EMBL/GenBank/DDBJ whole genome shotgun (WGS) entry which is preliminary data.</text>
</comment>
<evidence type="ECO:0000313" key="20">
    <source>
        <dbReference type="EMBL" id="RDW99514.1"/>
    </source>
</evidence>
<feature type="domain" description="P-type ATPase A" evidence="19">
    <location>
        <begin position="193"/>
        <end position="293"/>
    </location>
</feature>
<evidence type="ECO:0000256" key="8">
    <source>
        <dbReference type="ARBA" id="ARBA00022967"/>
    </source>
</evidence>
<dbReference type="PROSITE" id="PS01229">
    <property type="entry name" value="COF_2"/>
    <property type="match status" value="1"/>
</dbReference>
<comment type="subcellular location">
    <subcellularLocation>
        <location evidence="1">Cell membrane</location>
        <topology evidence="1">Multi-pass membrane protein</topology>
    </subcellularLocation>
</comment>
<protein>
    <recommendedName>
        <fullName evidence="16">Probable cadmium-transporting ATPase</fullName>
        <ecNumber evidence="12">7.2.2.21</ecNumber>
    </recommendedName>
    <alternativeName>
        <fullName evidence="17">Cadmium-efflux ATPase</fullName>
    </alternativeName>
</protein>
<dbReference type="InterPro" id="IPR059000">
    <property type="entry name" value="ATPase_P-type_domA"/>
</dbReference>
<dbReference type="NCBIfam" id="TIGR01525">
    <property type="entry name" value="ATPase-IB_hvy"/>
    <property type="match status" value="1"/>
</dbReference>
<keyword evidence="5" id="KW-0597">Phosphoprotein</keyword>
<feature type="transmembrane region" description="Helical" evidence="18">
    <location>
        <begin position="669"/>
        <end position="692"/>
    </location>
</feature>
<dbReference type="Proteomes" id="UP000257055">
    <property type="component" value="Unassembled WGS sequence"/>
</dbReference>
<dbReference type="InterPro" id="IPR023299">
    <property type="entry name" value="ATPase_P-typ_cyto_dom_N"/>
</dbReference>